<name>A0A2M7SET5_9BACT</name>
<accession>A0A2M7SET5</accession>
<evidence type="ECO:0000313" key="1">
    <source>
        <dbReference type="EMBL" id="PIZ17994.1"/>
    </source>
</evidence>
<gene>
    <name evidence="1" type="ORF">COY52_01760</name>
</gene>
<sequence length="120" mass="14653">MYTIKYYRTANGKELASECLNGLNLKARAAFRKRQGLLEKGLLPFKWPYVGYLRDKIYEFRVEIERNTYRILFFFVFKNYMLFTHAFMKKTDKVPDNEIERALRYKADFENRYKKGEYEL</sequence>
<evidence type="ECO:0008006" key="3">
    <source>
        <dbReference type="Google" id="ProtNLM"/>
    </source>
</evidence>
<reference evidence="2" key="1">
    <citation type="submission" date="2017-09" db="EMBL/GenBank/DDBJ databases">
        <title>Depth-based differentiation of microbial function through sediment-hosted aquifers and enrichment of novel symbionts in the deep terrestrial subsurface.</title>
        <authorList>
            <person name="Probst A.J."/>
            <person name="Ladd B."/>
            <person name="Jarett J.K."/>
            <person name="Geller-Mcgrath D.E."/>
            <person name="Sieber C.M.K."/>
            <person name="Emerson J.B."/>
            <person name="Anantharaman K."/>
            <person name="Thomas B.C."/>
            <person name="Malmstrom R."/>
            <person name="Stieglmeier M."/>
            <person name="Klingl A."/>
            <person name="Woyke T."/>
            <person name="Ryan C.M."/>
            <person name="Banfield J.F."/>
        </authorList>
    </citation>
    <scope>NUCLEOTIDE SEQUENCE [LARGE SCALE GENOMIC DNA]</scope>
</reference>
<evidence type="ECO:0000313" key="2">
    <source>
        <dbReference type="Proteomes" id="UP000229307"/>
    </source>
</evidence>
<protein>
    <recommendedName>
        <fullName evidence="3">Type II toxin-antitoxin system RelE/ParE family toxin</fullName>
    </recommendedName>
</protein>
<comment type="caution">
    <text evidence="1">The sequence shown here is derived from an EMBL/GenBank/DDBJ whole genome shotgun (WGS) entry which is preliminary data.</text>
</comment>
<dbReference type="Pfam" id="PF05973">
    <property type="entry name" value="Gp49"/>
    <property type="match status" value="1"/>
</dbReference>
<dbReference type="InterPro" id="IPR009241">
    <property type="entry name" value="HigB-like"/>
</dbReference>
<organism evidence="1 2">
    <name type="scientific">Candidatus Desantisbacteria bacterium CG_4_10_14_0_8_um_filter_48_22</name>
    <dbReference type="NCBI Taxonomy" id="1974543"/>
    <lineage>
        <taxon>Bacteria</taxon>
        <taxon>Candidatus Desantisiibacteriota</taxon>
    </lineage>
</organism>
<proteinExistence type="predicted"/>
<dbReference type="EMBL" id="PFMR01000054">
    <property type="protein sequence ID" value="PIZ17994.1"/>
    <property type="molecule type" value="Genomic_DNA"/>
</dbReference>
<dbReference type="AlphaFoldDB" id="A0A2M7SET5"/>
<dbReference type="Proteomes" id="UP000229307">
    <property type="component" value="Unassembled WGS sequence"/>
</dbReference>